<evidence type="ECO:0000313" key="3">
    <source>
        <dbReference type="EMBL" id="CAF4162723.1"/>
    </source>
</evidence>
<accession>A0A819YSP8</accession>
<dbReference type="EMBL" id="CAJNOE010000069">
    <property type="protein sequence ID" value="CAF0854592.1"/>
    <property type="molecule type" value="Genomic_DNA"/>
</dbReference>
<dbReference type="Proteomes" id="UP000663868">
    <property type="component" value="Unassembled WGS sequence"/>
</dbReference>
<protein>
    <submittedName>
        <fullName evidence="3">Uncharacterized protein</fullName>
    </submittedName>
</protein>
<comment type="caution">
    <text evidence="3">The sequence shown here is derived from an EMBL/GenBank/DDBJ whole genome shotgun (WGS) entry which is preliminary data.</text>
</comment>
<dbReference type="EMBL" id="CAJOBB010006502">
    <property type="protein sequence ID" value="CAF4162723.1"/>
    <property type="molecule type" value="Genomic_DNA"/>
</dbReference>
<evidence type="ECO:0000313" key="2">
    <source>
        <dbReference type="EMBL" id="CAF0854592.1"/>
    </source>
</evidence>
<organism evidence="3 4">
    <name type="scientific">Adineta steineri</name>
    <dbReference type="NCBI Taxonomy" id="433720"/>
    <lineage>
        <taxon>Eukaryota</taxon>
        <taxon>Metazoa</taxon>
        <taxon>Spiralia</taxon>
        <taxon>Gnathifera</taxon>
        <taxon>Rotifera</taxon>
        <taxon>Eurotatoria</taxon>
        <taxon>Bdelloidea</taxon>
        <taxon>Adinetida</taxon>
        <taxon>Adinetidae</taxon>
        <taxon>Adineta</taxon>
    </lineage>
</organism>
<name>A0A819YSP8_9BILA</name>
<sequence length="93" mass="10082">MIKDGLMPKTAIFLHETSSSIAKQAQQKWLHNKYPGNQLEKREEKQTGLDLNDDGYVGGQGIEGKAEGATHIDLNGDGIVGRPLDRIPGDGVL</sequence>
<gene>
    <name evidence="2" type="ORF">IZO911_LOCUS9783</name>
    <name evidence="3" type="ORF">KXQ929_LOCUS37910</name>
</gene>
<evidence type="ECO:0000256" key="1">
    <source>
        <dbReference type="SAM" id="MobiDB-lite"/>
    </source>
</evidence>
<feature type="region of interest" description="Disordered" evidence="1">
    <location>
        <begin position="35"/>
        <end position="93"/>
    </location>
</feature>
<proteinExistence type="predicted"/>
<reference evidence="3" key="1">
    <citation type="submission" date="2021-02" db="EMBL/GenBank/DDBJ databases">
        <authorList>
            <person name="Nowell W R."/>
        </authorList>
    </citation>
    <scope>NUCLEOTIDE SEQUENCE</scope>
</reference>
<feature type="compositionally biased region" description="Basic and acidic residues" evidence="1">
    <location>
        <begin position="83"/>
        <end position="93"/>
    </location>
</feature>
<dbReference type="Proteomes" id="UP000663860">
    <property type="component" value="Unassembled WGS sequence"/>
</dbReference>
<evidence type="ECO:0000313" key="4">
    <source>
        <dbReference type="Proteomes" id="UP000663868"/>
    </source>
</evidence>
<dbReference type="AlphaFoldDB" id="A0A819YSP8"/>